<evidence type="ECO:0008006" key="4">
    <source>
        <dbReference type="Google" id="ProtNLM"/>
    </source>
</evidence>
<gene>
    <name evidence="2" type="ORF">G6034_07930</name>
</gene>
<accession>A0A7Y7LYD8</accession>
<sequence length="273" mass="26764">MAAGRGPAAQRLAAGHTMALLPKAGAGDGRGLAVTEAESTDDRSTAALIGGGIGAVVGGIAGFLLGGVPGAIIGGLGGAALGAGIGAALGGSPAGPSGPVPVAVRNGPAHTPIDQPDVAGMAIAITLTSSTGNDADMAAVQDSEQVSSSLNHTGSYASVPAGRSNNSGYMAGFPIPDDQHTEGKARIIDCADNHGGNGSMEREQLDTFTAPGSGVTTPTAIPNSGYLIKRIITVTGTRIVFRLQKDPHPCTVNGFTTSAGPSPSQGEDVVVRP</sequence>
<reference evidence="2 3" key="1">
    <citation type="submission" date="2020-02" db="EMBL/GenBank/DDBJ databases">
        <title>Genome sequence of strain AETb3-4.</title>
        <authorList>
            <person name="Gao J."/>
            <person name="Zhang X."/>
        </authorList>
    </citation>
    <scope>NUCLEOTIDE SEQUENCE [LARGE SCALE GENOMIC DNA]</scope>
    <source>
        <strain evidence="2 3">AETb3-4</strain>
    </source>
</reference>
<proteinExistence type="predicted"/>
<feature type="region of interest" description="Disordered" evidence="1">
    <location>
        <begin position="254"/>
        <end position="273"/>
    </location>
</feature>
<name>A0A7Y7LYD8_9MICC</name>
<evidence type="ECO:0000313" key="2">
    <source>
        <dbReference type="EMBL" id="NVM94837.1"/>
    </source>
</evidence>
<evidence type="ECO:0000256" key="1">
    <source>
        <dbReference type="SAM" id="MobiDB-lite"/>
    </source>
</evidence>
<comment type="caution">
    <text evidence="2">The sequence shown here is derived from an EMBL/GenBank/DDBJ whole genome shotgun (WGS) entry which is preliminary data.</text>
</comment>
<feature type="compositionally biased region" description="Polar residues" evidence="1">
    <location>
        <begin position="254"/>
        <end position="265"/>
    </location>
</feature>
<dbReference type="Proteomes" id="UP000543556">
    <property type="component" value="Unassembled WGS sequence"/>
</dbReference>
<dbReference type="EMBL" id="JAAMFM010000008">
    <property type="protein sequence ID" value="NVM94837.1"/>
    <property type="molecule type" value="Genomic_DNA"/>
</dbReference>
<protein>
    <recommendedName>
        <fullName evidence="4">Glycine zipper</fullName>
    </recommendedName>
</protein>
<organism evidence="2 3">
    <name type="scientific">Arthrobacter wenxiniae</name>
    <dbReference type="NCBI Taxonomy" id="2713570"/>
    <lineage>
        <taxon>Bacteria</taxon>
        <taxon>Bacillati</taxon>
        <taxon>Actinomycetota</taxon>
        <taxon>Actinomycetes</taxon>
        <taxon>Micrococcales</taxon>
        <taxon>Micrococcaceae</taxon>
        <taxon>Arthrobacter</taxon>
    </lineage>
</organism>
<dbReference type="AlphaFoldDB" id="A0A7Y7LYD8"/>
<evidence type="ECO:0000313" key="3">
    <source>
        <dbReference type="Proteomes" id="UP000543556"/>
    </source>
</evidence>
<keyword evidence="3" id="KW-1185">Reference proteome</keyword>